<accession>A0A238VEH3</accession>
<proteinExistence type="predicted"/>
<evidence type="ECO:0000313" key="1">
    <source>
        <dbReference type="EMBL" id="SNR32795.1"/>
    </source>
</evidence>
<reference evidence="1 2" key="1">
    <citation type="submission" date="2017-06" db="EMBL/GenBank/DDBJ databases">
        <authorList>
            <person name="Kim H.J."/>
            <person name="Triplett B.A."/>
        </authorList>
    </citation>
    <scope>NUCLEOTIDE SEQUENCE [LARGE SCALE GENOMIC DNA]</scope>
    <source>
        <strain evidence="1 2">DSM 44272</strain>
    </source>
</reference>
<evidence type="ECO:0008006" key="3">
    <source>
        <dbReference type="Google" id="ProtNLM"/>
    </source>
</evidence>
<dbReference type="AlphaFoldDB" id="A0A238VEH3"/>
<name>A0A238VEH3_9ACTN</name>
<protein>
    <recommendedName>
        <fullName evidence="3">C2H2-type domain-containing protein</fullName>
    </recommendedName>
</protein>
<keyword evidence="2" id="KW-1185">Reference proteome</keyword>
<dbReference type="OrthoDB" id="9953666at2"/>
<organism evidence="1 2">
    <name type="scientific">Blastococcus mobilis</name>
    <dbReference type="NCBI Taxonomy" id="1938746"/>
    <lineage>
        <taxon>Bacteria</taxon>
        <taxon>Bacillati</taxon>
        <taxon>Actinomycetota</taxon>
        <taxon>Actinomycetes</taxon>
        <taxon>Geodermatophilales</taxon>
        <taxon>Geodermatophilaceae</taxon>
        <taxon>Blastococcus</taxon>
    </lineage>
</organism>
<dbReference type="Proteomes" id="UP000198403">
    <property type="component" value="Unassembled WGS sequence"/>
</dbReference>
<evidence type="ECO:0000313" key="2">
    <source>
        <dbReference type="Proteomes" id="UP000198403"/>
    </source>
</evidence>
<dbReference type="RefSeq" id="WP_089335207.1">
    <property type="nucleotide sequence ID" value="NZ_FZNO01000003.1"/>
</dbReference>
<dbReference type="EMBL" id="FZNO01000003">
    <property type="protein sequence ID" value="SNR32795.1"/>
    <property type="molecule type" value="Genomic_DNA"/>
</dbReference>
<sequence length="111" mass="12067">MTDERLAEDLVPIAAELVGTVRDYGPDDVAAILAPLSPGHLYRLAIVLAAMVDPDARPADLLAWTVEGPVPSREGFTPGRRLTICRDCGEVLQEDSLRRHQTRLHADVEAA</sequence>
<gene>
    <name evidence="1" type="ORF">SAMN06272737_10354</name>
</gene>